<comment type="similarity">
    <text evidence="3 9">Belongs to the alkaline phosphatase family.</text>
</comment>
<dbReference type="PROSITE" id="PS00123">
    <property type="entry name" value="ALKALINE_PHOSPHATASE"/>
    <property type="match status" value="1"/>
</dbReference>
<gene>
    <name evidence="11" type="ORF">ACFO3O_20125</name>
</gene>
<evidence type="ECO:0000313" key="11">
    <source>
        <dbReference type="EMBL" id="MFC4636225.1"/>
    </source>
</evidence>
<proteinExistence type="inferred from homology"/>
<keyword evidence="8" id="KW-0460">Magnesium</keyword>
<dbReference type="InterPro" id="IPR018299">
    <property type="entry name" value="Alkaline_phosphatase_AS"/>
</dbReference>
<evidence type="ECO:0000256" key="2">
    <source>
        <dbReference type="ARBA" id="ARBA00001947"/>
    </source>
</evidence>
<keyword evidence="7" id="KW-0862">Zinc</keyword>
<evidence type="ECO:0000256" key="9">
    <source>
        <dbReference type="RuleBase" id="RU003946"/>
    </source>
</evidence>
<evidence type="ECO:0000256" key="7">
    <source>
        <dbReference type="ARBA" id="ARBA00022833"/>
    </source>
</evidence>
<keyword evidence="5" id="KW-0479">Metal-binding</keyword>
<feature type="chain" id="PRO_5046280639" evidence="10">
    <location>
        <begin position="21"/>
        <end position="376"/>
    </location>
</feature>
<sequence length="376" mass="40928">MSTFRTLLIGIATVSMFFSCATKKITATPQPPVVPQPPTKTKKNTPKNIIIMIADGTGLSQISATQFYHSEPSSYERFKHIGLIKTSSSSDLITDSAAGATAFSAGIKTYNGAIGVTNDTIAAPTLLEDLSERGYATGVIATSTITHATPASFYAHVRYRKMEEEIAEALTYSSVDFFAGGGREFFVNRADKKNMISELTKNGFEIDTVSLQTNMRMDENKKYGFLLADGGMPKMIDGRGSFLYDATALGLSYLKKDKDGFFLMVEGSQIDWGGHSNDEDYLIGEMIDFDIVLGSVLDFAKKDKNTLVIVTADHETGGFTLASDDGDYNKIKPSFSTKGHSATMVPVFAYGPGAEKFSGIYENTDIYKKIKTLLDL</sequence>
<dbReference type="SMART" id="SM00098">
    <property type="entry name" value="alkPPc"/>
    <property type="match status" value="1"/>
</dbReference>
<keyword evidence="12" id="KW-1185">Reference proteome</keyword>
<evidence type="ECO:0000256" key="6">
    <source>
        <dbReference type="ARBA" id="ARBA00022801"/>
    </source>
</evidence>
<evidence type="ECO:0000256" key="5">
    <source>
        <dbReference type="ARBA" id="ARBA00022723"/>
    </source>
</evidence>
<comment type="caution">
    <text evidence="11">The sequence shown here is derived from an EMBL/GenBank/DDBJ whole genome shotgun (WGS) entry which is preliminary data.</text>
</comment>
<protein>
    <submittedName>
        <fullName evidence="11">Alkaline phosphatase</fullName>
    </submittedName>
</protein>
<evidence type="ECO:0000313" key="12">
    <source>
        <dbReference type="Proteomes" id="UP001596043"/>
    </source>
</evidence>
<dbReference type="PANTHER" id="PTHR11596:SF5">
    <property type="entry name" value="ALKALINE PHOSPHATASE"/>
    <property type="match status" value="1"/>
</dbReference>
<reference evidence="12" key="1">
    <citation type="journal article" date="2019" name="Int. J. Syst. Evol. Microbiol.">
        <title>The Global Catalogue of Microorganisms (GCM) 10K type strain sequencing project: providing services to taxonomists for standard genome sequencing and annotation.</title>
        <authorList>
            <consortium name="The Broad Institute Genomics Platform"/>
            <consortium name="The Broad Institute Genome Sequencing Center for Infectious Disease"/>
            <person name="Wu L."/>
            <person name="Ma J."/>
        </authorList>
    </citation>
    <scope>NUCLEOTIDE SEQUENCE [LARGE SCALE GENOMIC DNA]</scope>
    <source>
        <strain evidence="12">YJ-61-S</strain>
    </source>
</reference>
<evidence type="ECO:0000256" key="1">
    <source>
        <dbReference type="ARBA" id="ARBA00001946"/>
    </source>
</evidence>
<evidence type="ECO:0000256" key="3">
    <source>
        <dbReference type="ARBA" id="ARBA00005984"/>
    </source>
</evidence>
<dbReference type="Pfam" id="PF00245">
    <property type="entry name" value="Alk_phosphatase"/>
    <property type="match status" value="2"/>
</dbReference>
<organism evidence="11 12">
    <name type="scientific">Dokdonia ponticola</name>
    <dbReference type="NCBI Taxonomy" id="2041041"/>
    <lineage>
        <taxon>Bacteria</taxon>
        <taxon>Pseudomonadati</taxon>
        <taxon>Bacteroidota</taxon>
        <taxon>Flavobacteriia</taxon>
        <taxon>Flavobacteriales</taxon>
        <taxon>Flavobacteriaceae</taxon>
        <taxon>Dokdonia</taxon>
    </lineage>
</organism>
<accession>A0ABV9I276</accession>
<dbReference type="InterPro" id="IPR017850">
    <property type="entry name" value="Alkaline_phosphatase_core_sf"/>
</dbReference>
<keyword evidence="10" id="KW-0732">Signal</keyword>
<keyword evidence="6" id="KW-0378">Hydrolase</keyword>
<dbReference type="Proteomes" id="UP001596043">
    <property type="component" value="Unassembled WGS sequence"/>
</dbReference>
<dbReference type="CDD" id="cd16012">
    <property type="entry name" value="ALP"/>
    <property type="match status" value="1"/>
</dbReference>
<feature type="signal peptide" evidence="10">
    <location>
        <begin position="1"/>
        <end position="20"/>
    </location>
</feature>
<dbReference type="SUPFAM" id="SSF53649">
    <property type="entry name" value="Alkaline phosphatase-like"/>
    <property type="match status" value="1"/>
</dbReference>
<dbReference type="RefSeq" id="WP_379982216.1">
    <property type="nucleotide sequence ID" value="NZ_JBHSFV010000016.1"/>
</dbReference>
<dbReference type="Gene3D" id="3.40.720.10">
    <property type="entry name" value="Alkaline Phosphatase, subunit A"/>
    <property type="match status" value="1"/>
</dbReference>
<evidence type="ECO:0000256" key="10">
    <source>
        <dbReference type="SAM" id="SignalP"/>
    </source>
</evidence>
<name>A0ABV9I276_9FLAO</name>
<evidence type="ECO:0000256" key="8">
    <source>
        <dbReference type="ARBA" id="ARBA00022842"/>
    </source>
</evidence>
<dbReference type="PROSITE" id="PS51257">
    <property type="entry name" value="PROKAR_LIPOPROTEIN"/>
    <property type="match status" value="1"/>
</dbReference>
<dbReference type="PANTHER" id="PTHR11596">
    <property type="entry name" value="ALKALINE PHOSPHATASE"/>
    <property type="match status" value="1"/>
</dbReference>
<dbReference type="EMBL" id="JBHSFV010000016">
    <property type="protein sequence ID" value="MFC4636225.1"/>
    <property type="molecule type" value="Genomic_DNA"/>
</dbReference>
<comment type="cofactor">
    <cofactor evidence="1">
        <name>Mg(2+)</name>
        <dbReference type="ChEBI" id="CHEBI:18420"/>
    </cofactor>
</comment>
<keyword evidence="4" id="KW-0597">Phosphoprotein</keyword>
<dbReference type="InterPro" id="IPR001952">
    <property type="entry name" value="Alkaline_phosphatase"/>
</dbReference>
<dbReference type="PRINTS" id="PR00113">
    <property type="entry name" value="ALKPHPHTASE"/>
</dbReference>
<comment type="cofactor">
    <cofactor evidence="2">
        <name>Zn(2+)</name>
        <dbReference type="ChEBI" id="CHEBI:29105"/>
    </cofactor>
</comment>
<evidence type="ECO:0000256" key="4">
    <source>
        <dbReference type="ARBA" id="ARBA00022553"/>
    </source>
</evidence>